<dbReference type="SMART" id="SM00729">
    <property type="entry name" value="Elp3"/>
    <property type="match status" value="1"/>
</dbReference>
<dbReference type="InterPro" id="IPR023404">
    <property type="entry name" value="rSAM_horseshoe"/>
</dbReference>
<reference evidence="11" key="1">
    <citation type="submission" date="2018-12" db="EMBL/GenBank/DDBJ databases">
        <title>Complete genome sequence of Paenibacillus sp. MBLB1234.</title>
        <authorList>
            <person name="Nam Y.-D."/>
            <person name="Kang J."/>
            <person name="Chung W.-H."/>
            <person name="Park Y.S."/>
        </authorList>
    </citation>
    <scope>NUCLEOTIDE SEQUENCE [LARGE SCALE GENOMIC DNA]</scope>
    <source>
        <strain evidence="11">MBLB1234</strain>
    </source>
</reference>
<dbReference type="PANTHER" id="PTHR43409:SF7">
    <property type="entry name" value="BLL1977 PROTEIN"/>
    <property type="match status" value="1"/>
</dbReference>
<dbReference type="Gene3D" id="3.80.30.20">
    <property type="entry name" value="tm_1862 like domain"/>
    <property type="match status" value="1"/>
</dbReference>
<keyword evidence="11" id="KW-1185">Reference proteome</keyword>
<dbReference type="SFLD" id="SFLDS00029">
    <property type="entry name" value="Radical_SAM"/>
    <property type="match status" value="1"/>
</dbReference>
<dbReference type="Pfam" id="PF02310">
    <property type="entry name" value="B12-binding"/>
    <property type="match status" value="1"/>
</dbReference>
<name>A0A3Q9ICX4_9BACL</name>
<evidence type="ECO:0000256" key="2">
    <source>
        <dbReference type="ARBA" id="ARBA00022603"/>
    </source>
</evidence>
<dbReference type="EMBL" id="CP034346">
    <property type="protein sequence ID" value="AZS16351.1"/>
    <property type="molecule type" value="Genomic_DNA"/>
</dbReference>
<evidence type="ECO:0000256" key="6">
    <source>
        <dbReference type="ARBA" id="ARBA00023004"/>
    </source>
</evidence>
<dbReference type="SFLD" id="SFLDG01082">
    <property type="entry name" value="B12-binding_domain_containing"/>
    <property type="match status" value="1"/>
</dbReference>
<dbReference type="CDD" id="cd02068">
    <property type="entry name" value="radical_SAM_B12_BD"/>
    <property type="match status" value="1"/>
</dbReference>
<accession>A0A3Q9ICX4</accession>
<dbReference type="Gene3D" id="3.40.50.280">
    <property type="entry name" value="Cobalamin-binding domain"/>
    <property type="match status" value="1"/>
</dbReference>
<keyword evidence="6" id="KW-0408">Iron</keyword>
<dbReference type="InterPro" id="IPR007197">
    <property type="entry name" value="rSAM"/>
</dbReference>
<dbReference type="GO" id="GO:0003824">
    <property type="term" value="F:catalytic activity"/>
    <property type="evidence" value="ECO:0007669"/>
    <property type="project" value="InterPro"/>
</dbReference>
<dbReference type="InterPro" id="IPR006158">
    <property type="entry name" value="Cobalamin-bd"/>
</dbReference>
<evidence type="ECO:0000256" key="4">
    <source>
        <dbReference type="ARBA" id="ARBA00022691"/>
    </source>
</evidence>
<dbReference type="InterPro" id="IPR051198">
    <property type="entry name" value="BchE-like"/>
</dbReference>
<evidence type="ECO:0000256" key="7">
    <source>
        <dbReference type="ARBA" id="ARBA00023014"/>
    </source>
</evidence>
<keyword evidence="3" id="KW-0808">Transferase</keyword>
<dbReference type="PROSITE" id="PS51918">
    <property type="entry name" value="RADICAL_SAM"/>
    <property type="match status" value="1"/>
</dbReference>
<proteinExistence type="predicted"/>
<evidence type="ECO:0000259" key="9">
    <source>
        <dbReference type="PROSITE" id="PS51918"/>
    </source>
</evidence>
<dbReference type="PANTHER" id="PTHR43409">
    <property type="entry name" value="ANAEROBIC MAGNESIUM-PROTOPORPHYRIN IX MONOMETHYL ESTER CYCLASE-RELATED"/>
    <property type="match status" value="1"/>
</dbReference>
<dbReference type="InterPro" id="IPR034466">
    <property type="entry name" value="Methyltransferase_Class_B"/>
</dbReference>
<dbReference type="SUPFAM" id="SSF102114">
    <property type="entry name" value="Radical SAM enzymes"/>
    <property type="match status" value="1"/>
</dbReference>
<dbReference type="GO" id="GO:0046872">
    <property type="term" value="F:metal ion binding"/>
    <property type="evidence" value="ECO:0007669"/>
    <property type="project" value="UniProtKB-KW"/>
</dbReference>
<feature type="domain" description="B12-binding" evidence="8">
    <location>
        <begin position="50"/>
        <end position="193"/>
    </location>
</feature>
<dbReference type="GO" id="GO:0031419">
    <property type="term" value="F:cobalamin binding"/>
    <property type="evidence" value="ECO:0007669"/>
    <property type="project" value="InterPro"/>
</dbReference>
<dbReference type="KEGG" id="plut:EI981_19130"/>
<evidence type="ECO:0000256" key="3">
    <source>
        <dbReference type="ARBA" id="ARBA00022679"/>
    </source>
</evidence>
<evidence type="ECO:0000313" key="10">
    <source>
        <dbReference type="EMBL" id="AZS16351.1"/>
    </source>
</evidence>
<organism evidence="10 11">
    <name type="scientific">Paenibacillus lutimineralis</name>
    <dbReference type="NCBI Taxonomy" id="2707005"/>
    <lineage>
        <taxon>Bacteria</taxon>
        <taxon>Bacillati</taxon>
        <taxon>Bacillota</taxon>
        <taxon>Bacilli</taxon>
        <taxon>Bacillales</taxon>
        <taxon>Paenibacillaceae</taxon>
        <taxon>Paenibacillus</taxon>
    </lineage>
</organism>
<dbReference type="Proteomes" id="UP000270678">
    <property type="component" value="Chromosome"/>
</dbReference>
<keyword evidence="7" id="KW-0411">Iron-sulfur</keyword>
<dbReference type="AlphaFoldDB" id="A0A3Q9ICX4"/>
<dbReference type="InterPro" id="IPR058240">
    <property type="entry name" value="rSAM_sf"/>
</dbReference>
<dbReference type="GO" id="GO:0051539">
    <property type="term" value="F:4 iron, 4 sulfur cluster binding"/>
    <property type="evidence" value="ECO:0007669"/>
    <property type="project" value="UniProtKB-KW"/>
</dbReference>
<comment type="cofactor">
    <cofactor evidence="1">
        <name>[4Fe-4S] cluster</name>
        <dbReference type="ChEBI" id="CHEBI:49883"/>
    </cofactor>
</comment>
<dbReference type="Pfam" id="PF04055">
    <property type="entry name" value="Radical_SAM"/>
    <property type="match status" value="1"/>
</dbReference>
<feature type="domain" description="Radical SAM core" evidence="9">
    <location>
        <begin position="232"/>
        <end position="462"/>
    </location>
</feature>
<keyword evidence="2" id="KW-0489">Methyltransferase</keyword>
<dbReference type="PROSITE" id="PS51332">
    <property type="entry name" value="B12_BINDING"/>
    <property type="match status" value="1"/>
</dbReference>
<evidence type="ECO:0000256" key="5">
    <source>
        <dbReference type="ARBA" id="ARBA00022723"/>
    </source>
</evidence>
<dbReference type="OrthoDB" id="9801659at2"/>
<evidence type="ECO:0000313" key="11">
    <source>
        <dbReference type="Proteomes" id="UP000270678"/>
    </source>
</evidence>
<evidence type="ECO:0000259" key="8">
    <source>
        <dbReference type="PROSITE" id="PS51332"/>
    </source>
</evidence>
<evidence type="ECO:0000256" key="1">
    <source>
        <dbReference type="ARBA" id="ARBA00001966"/>
    </source>
</evidence>
<gene>
    <name evidence="10" type="ORF">EI981_19130</name>
</gene>
<sequence>MSEMYDVLLISPWSEPVNVLPSFHITRQLIEKYSNRIAREKTPDFFNNNEGQEDCGNVIRYFEKFPISMGLLCIASALESCGYSVKYLSLDYNKYLSDGDPNWLSNVLKSELDKTRYAVGVTAVTPEFNRAIQILEFSKQLKSELLTVIGGPHVSYLDHEVANLDMVDIVVRGEGEATFCELMEVHTQRGDFASVQGITFKRSGEIYQNPDRLPINLADYPPPAFHLLPLEDIDKFILYTYFGRGCVNNCDYCVEGKYWGNRQRYRTVMDLVNELEYFANVFNWRFIHLIDSDFLLARRLIPELCDELEKRNLGIQLSINVSPKLYKQASPELLKRMIEVGFKEFLIGSESADDQILLGMNRRQSFSDLVRSIEVLNEVQAPFISTYWVVGFPGETHETISKTTQGIIDLFERGLIYHGSTKLFIPYPGTPIYKNPNQYGLILVTNEWERFDRYGFPPPYIHSNLSPFELQHYIMLLQSIQLKYFIKRSGNMEEHMEDLFQACDDLYLKKIYM</sequence>
<dbReference type="CDD" id="cd01335">
    <property type="entry name" value="Radical_SAM"/>
    <property type="match status" value="1"/>
</dbReference>
<keyword evidence="5" id="KW-0479">Metal-binding</keyword>
<keyword evidence="4" id="KW-0949">S-adenosyl-L-methionine</keyword>
<dbReference type="SFLD" id="SFLDG01123">
    <property type="entry name" value="methyltransferase_(Class_B)"/>
    <property type="match status" value="1"/>
</dbReference>
<protein>
    <submittedName>
        <fullName evidence="10">Radical SAM protein</fullName>
    </submittedName>
</protein>
<dbReference type="InterPro" id="IPR006638">
    <property type="entry name" value="Elp3/MiaA/NifB-like_rSAM"/>
</dbReference>